<dbReference type="Proteomes" id="UP000243359">
    <property type="component" value="Chromosome I"/>
</dbReference>
<feature type="domain" description="Integrase catalytic" evidence="2">
    <location>
        <begin position="257"/>
        <end position="443"/>
    </location>
</feature>
<dbReference type="Gene3D" id="3.30.420.10">
    <property type="entry name" value="Ribonuclease H-like superfamily/Ribonuclease H"/>
    <property type="match status" value="1"/>
</dbReference>
<keyword evidence="4" id="KW-1185">Reference proteome</keyword>
<name>A0A1H1TR82_9PSED</name>
<evidence type="ECO:0000313" key="4">
    <source>
        <dbReference type="Proteomes" id="UP000243359"/>
    </source>
</evidence>
<dbReference type="STRING" id="1392877.SAMN05216221_2237"/>
<feature type="region of interest" description="Disordered" evidence="1">
    <location>
        <begin position="575"/>
        <end position="635"/>
    </location>
</feature>
<gene>
    <name evidence="3" type="ORF">SAMN05216221_2237</name>
</gene>
<dbReference type="SUPFAM" id="SSF53098">
    <property type="entry name" value="Ribonuclease H-like"/>
    <property type="match status" value="1"/>
</dbReference>
<evidence type="ECO:0000313" key="3">
    <source>
        <dbReference type="EMBL" id="SDS62654.1"/>
    </source>
</evidence>
<dbReference type="GO" id="GO:0015074">
    <property type="term" value="P:DNA integration"/>
    <property type="evidence" value="ECO:0007669"/>
    <property type="project" value="InterPro"/>
</dbReference>
<dbReference type="GO" id="GO:0003676">
    <property type="term" value="F:nucleic acid binding"/>
    <property type="evidence" value="ECO:0007669"/>
    <property type="project" value="InterPro"/>
</dbReference>
<dbReference type="InterPro" id="IPR001584">
    <property type="entry name" value="Integrase_cat-core"/>
</dbReference>
<dbReference type="PROSITE" id="PS50994">
    <property type="entry name" value="INTEGRASE"/>
    <property type="match status" value="1"/>
</dbReference>
<dbReference type="EMBL" id="LT629751">
    <property type="protein sequence ID" value="SDS62654.1"/>
    <property type="molecule type" value="Genomic_DNA"/>
</dbReference>
<dbReference type="InterPro" id="IPR012337">
    <property type="entry name" value="RNaseH-like_sf"/>
</dbReference>
<accession>A0A1H1TR82</accession>
<dbReference type="AlphaFoldDB" id="A0A1H1TR82"/>
<protein>
    <submittedName>
        <fullName evidence="3">Putative transposase</fullName>
    </submittedName>
</protein>
<organism evidence="3 4">
    <name type="scientific">Pseudomonas oryzae</name>
    <dbReference type="NCBI Taxonomy" id="1392877"/>
    <lineage>
        <taxon>Bacteria</taxon>
        <taxon>Pseudomonadati</taxon>
        <taxon>Pseudomonadota</taxon>
        <taxon>Gammaproteobacteria</taxon>
        <taxon>Pseudomonadales</taxon>
        <taxon>Pseudomonadaceae</taxon>
        <taxon>Pseudomonas</taxon>
    </lineage>
</organism>
<dbReference type="InterPro" id="IPR036397">
    <property type="entry name" value="RNaseH_sf"/>
</dbReference>
<proteinExistence type="predicted"/>
<reference evidence="4" key="1">
    <citation type="submission" date="2016-10" db="EMBL/GenBank/DDBJ databases">
        <authorList>
            <person name="Varghese N."/>
            <person name="Submissions S."/>
        </authorList>
    </citation>
    <scope>NUCLEOTIDE SEQUENCE [LARGE SCALE GENOMIC DNA]</scope>
    <source>
        <strain evidence="4">KCTC 32247</strain>
    </source>
</reference>
<sequence length="635" mass="72756">MREPLKISPGERYSYLGETFQVMEVKDSRVQLRSIRPSGRIMNPTLERLSRAHLKGDLIKTQEAPFPCDPTKIMSALSEKHRQVLKRRITYVKALIDQLGPHLPKKKAESIASKVATQIGDAKPPCYTVLYEWVKAYKQRAGNIISLIPSTHRTRGYRLLNQPEEVQKIVRYHIDTDYLTCPPLSKAEVIDNIQGAIYRINENREALYKLTSPSPSTLYRILAELDFYTVEKAQRGPRIAKTHQKWSKKYQRNLRILEIVEGDSHELDIDVVDSEGQVLGRPWLTKLVEIRTACVVGWDISLNPPSIDKTIRAIKASLHCDNTYGGLAISYVFDNGQEFTTQRLKDIMKEFGAEVKFCRIGNADDKPHVESSFKTWTKDIAQHLPGTTFSNPEARGDYDSESNAQMTLEDVKSVYSDWLENYYHKHFHHGLGMAPEEAWRECVTDEIAIKKYSLEDIDRYFLNLGHATPNAKGHLTINKVSWTSGAVPFLAKLEPKPEFLCVLYDTSDLGRAWAYHPAYPENIQPLEPVDATYQVGMTMSLHQIICDRLTEKKKELCYFSARQERARILNTWRGPKNKKHRKNSAKARELYKEPSQSSEITHPIIEMRSSHLHPTQRGDGNSAPYSVIEVDDEFD</sequence>
<feature type="compositionally biased region" description="Basic residues" evidence="1">
    <location>
        <begin position="575"/>
        <end position="585"/>
    </location>
</feature>
<evidence type="ECO:0000256" key="1">
    <source>
        <dbReference type="SAM" id="MobiDB-lite"/>
    </source>
</evidence>
<evidence type="ECO:0000259" key="2">
    <source>
        <dbReference type="PROSITE" id="PS50994"/>
    </source>
</evidence>